<evidence type="ECO:0000256" key="1">
    <source>
        <dbReference type="ARBA" id="ARBA00001971"/>
    </source>
</evidence>
<evidence type="ECO:0000256" key="3">
    <source>
        <dbReference type="ARBA" id="ARBA00022448"/>
    </source>
</evidence>
<evidence type="ECO:0000313" key="8">
    <source>
        <dbReference type="EMBL" id="CAD7236185.1"/>
    </source>
</evidence>
<reference evidence="8" key="1">
    <citation type="submission" date="2020-11" db="EMBL/GenBank/DDBJ databases">
        <authorList>
            <person name="Tran Van P."/>
        </authorList>
    </citation>
    <scope>NUCLEOTIDE SEQUENCE</scope>
</reference>
<proteinExistence type="inferred from homology"/>
<dbReference type="PANTHER" id="PTHR47366">
    <property type="entry name" value="TWO-ON-TWO HEMOGLOBIN-3"/>
    <property type="match status" value="1"/>
</dbReference>
<dbReference type="InterPro" id="IPR001486">
    <property type="entry name" value="Hemoglobin_trunc"/>
</dbReference>
<dbReference type="InterPro" id="IPR012292">
    <property type="entry name" value="Globin/Proto"/>
</dbReference>
<keyword evidence="3" id="KW-0813">Transport</keyword>
<protein>
    <submittedName>
        <fullName evidence="8">Uncharacterized protein</fullName>
    </submittedName>
</protein>
<dbReference type="Pfam" id="PF01152">
    <property type="entry name" value="Bac_globin"/>
    <property type="match status" value="1"/>
</dbReference>
<dbReference type="InterPro" id="IPR044203">
    <property type="entry name" value="GlbO/GLB3-like"/>
</dbReference>
<dbReference type="EMBL" id="OB677065">
    <property type="protein sequence ID" value="CAD7236185.1"/>
    <property type="molecule type" value="Genomic_DNA"/>
</dbReference>
<comment type="similarity">
    <text evidence="2">Belongs to the truncated hemoglobin family. Group I subfamily.</text>
</comment>
<dbReference type="OrthoDB" id="1856542at2759"/>
<keyword evidence="5" id="KW-0479">Metal-binding</keyword>
<dbReference type="Gene3D" id="1.10.490.10">
    <property type="entry name" value="Globins"/>
    <property type="match status" value="1"/>
</dbReference>
<comment type="cofactor">
    <cofactor evidence="1">
        <name>heme</name>
        <dbReference type="ChEBI" id="CHEBI:30413"/>
    </cofactor>
</comment>
<sequence>MSIPSPETTPYALLGGEDRVRELVDRFYDHMDQMPEAYELREMHAEDLGSTRNKLFMFLSGWLGGPDLYIEAYGHPMLRRRHLPFAIDTQARDQWLLCMQHAMDDMQITGALRQHLDTAFAQTANHMRNQPL</sequence>
<dbReference type="PROSITE" id="PS01213">
    <property type="entry name" value="GLOBIN_FAM_2"/>
    <property type="match status" value="1"/>
</dbReference>
<keyword evidence="4" id="KW-0349">Heme</keyword>
<evidence type="ECO:0000256" key="5">
    <source>
        <dbReference type="ARBA" id="ARBA00022723"/>
    </source>
</evidence>
<dbReference type="CDD" id="cd14773">
    <property type="entry name" value="TrHb2_PhHbO-like_O"/>
    <property type="match status" value="1"/>
</dbReference>
<gene>
    <name evidence="8" type="ORF">CTOB1V02_LOCUS14000</name>
</gene>
<dbReference type="InterPro" id="IPR019795">
    <property type="entry name" value="Globin_bac-like_CS"/>
</dbReference>
<dbReference type="GO" id="GO:0019825">
    <property type="term" value="F:oxygen binding"/>
    <property type="evidence" value="ECO:0007669"/>
    <property type="project" value="InterPro"/>
</dbReference>
<keyword evidence="6" id="KW-0408">Iron</keyword>
<evidence type="ECO:0000256" key="4">
    <source>
        <dbReference type="ARBA" id="ARBA00022617"/>
    </source>
</evidence>
<dbReference type="GO" id="GO:0046872">
    <property type="term" value="F:metal ion binding"/>
    <property type="evidence" value="ECO:0007669"/>
    <property type="project" value="UniProtKB-KW"/>
</dbReference>
<evidence type="ECO:0000256" key="7">
    <source>
        <dbReference type="ARBA" id="ARBA00034496"/>
    </source>
</evidence>
<name>A0A7R8ZTR2_9CRUS</name>
<dbReference type="SUPFAM" id="SSF46458">
    <property type="entry name" value="Globin-like"/>
    <property type="match status" value="1"/>
</dbReference>
<dbReference type="PANTHER" id="PTHR47366:SF1">
    <property type="entry name" value="TWO-ON-TWO HEMOGLOBIN-3"/>
    <property type="match status" value="1"/>
</dbReference>
<organism evidence="8">
    <name type="scientific">Cyprideis torosa</name>
    <dbReference type="NCBI Taxonomy" id="163714"/>
    <lineage>
        <taxon>Eukaryota</taxon>
        <taxon>Metazoa</taxon>
        <taxon>Ecdysozoa</taxon>
        <taxon>Arthropoda</taxon>
        <taxon>Crustacea</taxon>
        <taxon>Oligostraca</taxon>
        <taxon>Ostracoda</taxon>
        <taxon>Podocopa</taxon>
        <taxon>Podocopida</taxon>
        <taxon>Cytherocopina</taxon>
        <taxon>Cytheroidea</taxon>
        <taxon>Cytherideidae</taxon>
        <taxon>Cyprideis</taxon>
    </lineage>
</organism>
<accession>A0A7R8ZTR2</accession>
<comment type="similarity">
    <text evidence="7">Belongs to the truncated hemoglobin family. Group II subfamily.</text>
</comment>
<evidence type="ECO:0000256" key="6">
    <source>
        <dbReference type="ARBA" id="ARBA00023004"/>
    </source>
</evidence>
<dbReference type="InterPro" id="IPR009050">
    <property type="entry name" value="Globin-like_sf"/>
</dbReference>
<dbReference type="GO" id="GO:0020037">
    <property type="term" value="F:heme binding"/>
    <property type="evidence" value="ECO:0007669"/>
    <property type="project" value="InterPro"/>
</dbReference>
<evidence type="ECO:0000256" key="2">
    <source>
        <dbReference type="ARBA" id="ARBA00009660"/>
    </source>
</evidence>
<dbReference type="GO" id="GO:0005344">
    <property type="term" value="F:oxygen carrier activity"/>
    <property type="evidence" value="ECO:0007669"/>
    <property type="project" value="InterPro"/>
</dbReference>
<dbReference type="AlphaFoldDB" id="A0A7R8ZTR2"/>